<dbReference type="NCBIfam" id="NF038021">
    <property type="entry name" value="mannan_LmeA"/>
    <property type="match status" value="1"/>
</dbReference>
<dbReference type="Pfam" id="PF11209">
    <property type="entry name" value="LmeA"/>
    <property type="match status" value="1"/>
</dbReference>
<organism evidence="1 2">
    <name type="scientific">Mycolicibacterium grossiae</name>
    <dbReference type="NCBI Taxonomy" id="1552759"/>
    <lineage>
        <taxon>Bacteria</taxon>
        <taxon>Bacillati</taxon>
        <taxon>Actinomycetota</taxon>
        <taxon>Actinomycetes</taxon>
        <taxon>Mycobacteriales</taxon>
        <taxon>Mycobacteriaceae</taxon>
        <taxon>Mycolicibacterium</taxon>
    </lineage>
</organism>
<dbReference type="RefSeq" id="WP_070355068.1">
    <property type="nucleotide sequence ID" value="NZ_CP043474.1"/>
</dbReference>
<proteinExistence type="predicted"/>
<keyword evidence="2" id="KW-1185">Reference proteome</keyword>
<evidence type="ECO:0008006" key="3">
    <source>
        <dbReference type="Google" id="ProtNLM"/>
    </source>
</evidence>
<evidence type="ECO:0000313" key="1">
    <source>
        <dbReference type="EMBL" id="OFJ51693.1"/>
    </source>
</evidence>
<dbReference type="InterPro" id="IPR021373">
    <property type="entry name" value="DUF2993"/>
</dbReference>
<dbReference type="OrthoDB" id="3215846at2"/>
<reference evidence="1 2" key="1">
    <citation type="submission" date="2016-09" db="EMBL/GenBank/DDBJ databases">
        <title>genome sequence of Mycobacterium sp. 739 SCH.</title>
        <authorList>
            <person name="Greninger A.L."/>
            <person name="Qin X."/>
            <person name="Jerome K."/>
            <person name="Vora S."/>
            <person name="Quinn K."/>
        </authorList>
    </citation>
    <scope>NUCLEOTIDE SEQUENCE [LARGE SCALE GENOMIC DNA]</scope>
    <source>
        <strain evidence="1 2">SCH</strain>
    </source>
</reference>
<comment type="caution">
    <text evidence="1">The sequence shown here is derived from an EMBL/GenBank/DDBJ whole genome shotgun (WGS) entry which is preliminary data.</text>
</comment>
<dbReference type="Proteomes" id="UP000178953">
    <property type="component" value="Unassembled WGS sequence"/>
</dbReference>
<evidence type="ECO:0000313" key="2">
    <source>
        <dbReference type="Proteomes" id="UP000178953"/>
    </source>
</evidence>
<protein>
    <recommendedName>
        <fullName evidence="3">DUF2993 domain-containing protein</fullName>
    </recommendedName>
</protein>
<gene>
    <name evidence="1" type="ORF">BEL07_21315</name>
</gene>
<sequence length="271" mass="28188">MVQNVRVRRLLIVLVATVTSLLVAAVGVDFGGAIYAEYRWSRVLRAANGLTADPWVGILGFPFATQAADRRFREVEVRASGVDHPVVGTTSLEATLHTVSVPESSWLITAGESLGVGKVESRIIVDSTHLGRYMGIDDLLVEAPSRETNDATGGTTESGISDSRGLVFTGTPSASGFDEKVSIAVDLTIVGADRTTVVLTPTGVLTGPNTADQEVPDDVLPAVLAAFTTTLPGMKLPFGIAPTSGGARGSDVIVEGIAEGVSVPVDGFRQS</sequence>
<dbReference type="EMBL" id="MCHX01000058">
    <property type="protein sequence ID" value="OFJ51693.1"/>
    <property type="molecule type" value="Genomic_DNA"/>
</dbReference>
<dbReference type="AlphaFoldDB" id="A0A1E8PZI0"/>
<accession>A0A1E8PZI0</accession>
<name>A0A1E8PZI0_9MYCO</name>